<accession>W9S3Q2</accession>
<dbReference type="AlphaFoldDB" id="W9S3Q2"/>
<proteinExistence type="predicted"/>
<sequence length="56" mass="5826">MDGFSSSRCTESIGTEIISIGGRMTEISRREEIGIFGTSAGVATDSGGVRGRAVCR</sequence>
<organism evidence="1 2">
    <name type="scientific">Morus notabilis</name>
    <dbReference type="NCBI Taxonomy" id="981085"/>
    <lineage>
        <taxon>Eukaryota</taxon>
        <taxon>Viridiplantae</taxon>
        <taxon>Streptophyta</taxon>
        <taxon>Embryophyta</taxon>
        <taxon>Tracheophyta</taxon>
        <taxon>Spermatophyta</taxon>
        <taxon>Magnoliopsida</taxon>
        <taxon>eudicotyledons</taxon>
        <taxon>Gunneridae</taxon>
        <taxon>Pentapetalae</taxon>
        <taxon>rosids</taxon>
        <taxon>fabids</taxon>
        <taxon>Rosales</taxon>
        <taxon>Moraceae</taxon>
        <taxon>Moreae</taxon>
        <taxon>Morus</taxon>
    </lineage>
</organism>
<dbReference type="Proteomes" id="UP000030645">
    <property type="component" value="Unassembled WGS sequence"/>
</dbReference>
<evidence type="ECO:0000313" key="1">
    <source>
        <dbReference type="EMBL" id="EXB87529.1"/>
    </source>
</evidence>
<reference evidence="2" key="1">
    <citation type="submission" date="2013-01" db="EMBL/GenBank/DDBJ databases">
        <title>Draft Genome Sequence of a Mulberry Tree, Morus notabilis C.K. Schneid.</title>
        <authorList>
            <person name="He N."/>
            <person name="Zhao S."/>
        </authorList>
    </citation>
    <scope>NUCLEOTIDE SEQUENCE</scope>
</reference>
<gene>
    <name evidence="1" type="ORF">L484_005404</name>
</gene>
<dbReference type="EMBL" id="KE344936">
    <property type="protein sequence ID" value="EXB87529.1"/>
    <property type="molecule type" value="Genomic_DNA"/>
</dbReference>
<keyword evidence="2" id="KW-1185">Reference proteome</keyword>
<protein>
    <submittedName>
        <fullName evidence="1">Uncharacterized protein</fullName>
    </submittedName>
</protein>
<evidence type="ECO:0000313" key="2">
    <source>
        <dbReference type="Proteomes" id="UP000030645"/>
    </source>
</evidence>
<name>W9S3Q2_9ROSA</name>